<feature type="region of interest" description="Disordered" evidence="2">
    <location>
        <begin position="45"/>
        <end position="76"/>
    </location>
</feature>
<sequence>MWRLVATRAGAVLATRAGAALATRRAPCTTLRMFATMHISRTSDSILDKEKRRQQAQDDIHEELTEHSREEDEEDMAPINERLDPTLMPDLYPDFDAEATETDDSWYVDPAFTPQPPLWQRRMQEKAVPHDATLFDLCHSVVEDSARVDVVDVADRCDWTARMIVVEAKSARHMHALAEDLLKAIKERNRMRGVELTINVDGRESDDWVVVDLGSFVVHLMTPEAHQTYDLVKLWTTTIRAPAVEEEEN</sequence>
<reference evidence="3" key="1">
    <citation type="submission" date="2022-07" db="EMBL/GenBank/DDBJ databases">
        <title>Phylogenomic reconstructions and comparative analyses of Kickxellomycotina fungi.</title>
        <authorList>
            <person name="Reynolds N.K."/>
            <person name="Stajich J.E."/>
            <person name="Barry K."/>
            <person name="Grigoriev I.V."/>
            <person name="Crous P."/>
            <person name="Smith M.E."/>
        </authorList>
    </citation>
    <scope>NUCLEOTIDE SEQUENCE</scope>
    <source>
        <strain evidence="3">BCRC 34297</strain>
    </source>
</reference>
<dbReference type="Proteomes" id="UP001140011">
    <property type="component" value="Unassembled WGS sequence"/>
</dbReference>
<dbReference type="SUPFAM" id="SSF81301">
    <property type="entry name" value="Nucleotidyltransferase"/>
    <property type="match status" value="1"/>
</dbReference>
<dbReference type="NCBIfam" id="TIGR00090">
    <property type="entry name" value="rsfS_iojap_ybeB"/>
    <property type="match status" value="1"/>
</dbReference>
<organism evidence="3 4">
    <name type="scientific">Coemansia pectinata</name>
    <dbReference type="NCBI Taxonomy" id="1052879"/>
    <lineage>
        <taxon>Eukaryota</taxon>
        <taxon>Fungi</taxon>
        <taxon>Fungi incertae sedis</taxon>
        <taxon>Zoopagomycota</taxon>
        <taxon>Kickxellomycotina</taxon>
        <taxon>Kickxellomycetes</taxon>
        <taxon>Kickxellales</taxon>
        <taxon>Kickxellaceae</taxon>
        <taxon>Coemansia</taxon>
    </lineage>
</organism>
<gene>
    <name evidence="3" type="ORF">GGI19_006212</name>
</gene>
<dbReference type="AlphaFoldDB" id="A0A9W8GV39"/>
<dbReference type="GO" id="GO:0090071">
    <property type="term" value="P:negative regulation of ribosome biogenesis"/>
    <property type="evidence" value="ECO:0007669"/>
    <property type="project" value="TreeGrafter"/>
</dbReference>
<dbReference type="PANTHER" id="PTHR21043:SF0">
    <property type="entry name" value="MITOCHONDRIAL ASSEMBLY OF RIBOSOMAL LARGE SUBUNIT PROTEIN 1"/>
    <property type="match status" value="1"/>
</dbReference>
<keyword evidence="4" id="KW-1185">Reference proteome</keyword>
<evidence type="ECO:0000313" key="4">
    <source>
        <dbReference type="Proteomes" id="UP001140011"/>
    </source>
</evidence>
<evidence type="ECO:0000256" key="1">
    <source>
        <dbReference type="ARBA" id="ARBA00010574"/>
    </source>
</evidence>
<dbReference type="InterPro" id="IPR043519">
    <property type="entry name" value="NT_sf"/>
</dbReference>
<dbReference type="InterPro" id="IPR004394">
    <property type="entry name" value="Iojap/RsfS/C7orf30"/>
</dbReference>
<evidence type="ECO:0000256" key="2">
    <source>
        <dbReference type="SAM" id="MobiDB-lite"/>
    </source>
</evidence>
<name>A0A9W8GV39_9FUNG</name>
<protein>
    <recommendedName>
        <fullName evidence="5">Ribosomal silencing factor RsfS</fullName>
    </recommendedName>
</protein>
<evidence type="ECO:0000313" key="3">
    <source>
        <dbReference type="EMBL" id="KAJ2748208.1"/>
    </source>
</evidence>
<feature type="compositionally biased region" description="Basic and acidic residues" evidence="2">
    <location>
        <begin position="46"/>
        <end position="70"/>
    </location>
</feature>
<dbReference type="GO" id="GO:0017148">
    <property type="term" value="P:negative regulation of translation"/>
    <property type="evidence" value="ECO:0007669"/>
    <property type="project" value="TreeGrafter"/>
</dbReference>
<dbReference type="GO" id="GO:0043023">
    <property type="term" value="F:ribosomal large subunit binding"/>
    <property type="evidence" value="ECO:0007669"/>
    <property type="project" value="TreeGrafter"/>
</dbReference>
<dbReference type="EMBL" id="JANBUH010001162">
    <property type="protein sequence ID" value="KAJ2748208.1"/>
    <property type="molecule type" value="Genomic_DNA"/>
</dbReference>
<dbReference type="PANTHER" id="PTHR21043">
    <property type="entry name" value="IOJAP SUPERFAMILY ORTHOLOG"/>
    <property type="match status" value="1"/>
</dbReference>
<evidence type="ECO:0008006" key="5">
    <source>
        <dbReference type="Google" id="ProtNLM"/>
    </source>
</evidence>
<comment type="similarity">
    <text evidence="1">Belongs to the Iojap/RsfS family.</text>
</comment>
<dbReference type="Pfam" id="PF02410">
    <property type="entry name" value="RsfS"/>
    <property type="match status" value="1"/>
</dbReference>
<accession>A0A9W8GV39</accession>
<dbReference type="OrthoDB" id="21330at2759"/>
<proteinExistence type="inferred from homology"/>
<dbReference type="Gene3D" id="3.30.460.10">
    <property type="entry name" value="Beta Polymerase, domain 2"/>
    <property type="match status" value="1"/>
</dbReference>
<comment type="caution">
    <text evidence="3">The sequence shown here is derived from an EMBL/GenBank/DDBJ whole genome shotgun (WGS) entry which is preliminary data.</text>
</comment>